<comment type="caution">
    <text evidence="1">The sequence shown here is derived from an EMBL/GenBank/DDBJ whole genome shotgun (WGS) entry which is preliminary data.</text>
</comment>
<dbReference type="OrthoDB" id="2364429at2759"/>
<dbReference type="Proteomes" id="UP000789759">
    <property type="component" value="Unassembled WGS sequence"/>
</dbReference>
<accession>A0A9N9PGE4</accession>
<dbReference type="PANTHER" id="PTHR46880:SF5">
    <property type="entry name" value="DUF4371 DOMAIN-CONTAINING PROTEIN"/>
    <property type="match status" value="1"/>
</dbReference>
<dbReference type="EMBL" id="CAJVQA010041418">
    <property type="protein sequence ID" value="CAG8813921.1"/>
    <property type="molecule type" value="Genomic_DNA"/>
</dbReference>
<gene>
    <name evidence="1" type="ORF">CPELLU_LOCUS18972</name>
</gene>
<organism evidence="1 2">
    <name type="scientific">Cetraspora pellucida</name>
    <dbReference type="NCBI Taxonomy" id="1433469"/>
    <lineage>
        <taxon>Eukaryota</taxon>
        <taxon>Fungi</taxon>
        <taxon>Fungi incertae sedis</taxon>
        <taxon>Mucoromycota</taxon>
        <taxon>Glomeromycotina</taxon>
        <taxon>Glomeromycetes</taxon>
        <taxon>Diversisporales</taxon>
        <taxon>Gigasporaceae</taxon>
        <taxon>Cetraspora</taxon>
    </lineage>
</organism>
<name>A0A9N9PGE4_9GLOM</name>
<evidence type="ECO:0000313" key="1">
    <source>
        <dbReference type="EMBL" id="CAG8813921.1"/>
    </source>
</evidence>
<feature type="non-terminal residue" evidence="1">
    <location>
        <position position="1"/>
    </location>
</feature>
<dbReference type="AlphaFoldDB" id="A0A9N9PGE4"/>
<protein>
    <submittedName>
        <fullName evidence="1">10504_t:CDS:1</fullName>
    </submittedName>
</protein>
<keyword evidence="2" id="KW-1185">Reference proteome</keyword>
<evidence type="ECO:0000313" key="2">
    <source>
        <dbReference type="Proteomes" id="UP000789759"/>
    </source>
</evidence>
<sequence length="291" mass="33725">KVKNYRSYLNSVAAQNFAEAIVHVIETSLINEIKLSVNWSIMINESTSIDEKHLVIASQHIAFNTSIIHYLELIKLEDCKSKSIMKTLETFIITKNLSIMNISHFGNDGALMITEQDASKTVPYFKEYETICRSLYNYFSSSYKQMLNLKIIQKTNKDPQLNFLNIINTRWLSMLNAINNLHQILDSVKDALNYDIITVENKQDKKKTEELLNNLDSNFTLITKFLANLMFILTKLINLFQRDSIIISDVQFNLNITISAITTQFIGYENITPTYRTFLHEYMDINFINST</sequence>
<reference evidence="1" key="1">
    <citation type="submission" date="2021-06" db="EMBL/GenBank/DDBJ databases">
        <authorList>
            <person name="Kallberg Y."/>
            <person name="Tangrot J."/>
            <person name="Rosling A."/>
        </authorList>
    </citation>
    <scope>NUCLEOTIDE SEQUENCE</scope>
    <source>
        <strain evidence="1">FL966</strain>
    </source>
</reference>
<proteinExistence type="predicted"/>
<dbReference type="PANTHER" id="PTHR46880">
    <property type="entry name" value="RAS-ASSOCIATING DOMAIN-CONTAINING PROTEIN"/>
    <property type="match status" value="1"/>
</dbReference>